<accession>A0A2K3JMN5</accession>
<dbReference type="AlphaFoldDB" id="A0A2K3JMN5"/>
<evidence type="ECO:0000313" key="2">
    <source>
        <dbReference type="Proteomes" id="UP000236291"/>
    </source>
</evidence>
<evidence type="ECO:0000313" key="1">
    <source>
        <dbReference type="EMBL" id="PNX55291.1"/>
    </source>
</evidence>
<name>A0A2K3JMN5_TRIPR</name>
<organism evidence="1 2">
    <name type="scientific">Trifolium pratense</name>
    <name type="common">Red clover</name>
    <dbReference type="NCBI Taxonomy" id="57577"/>
    <lineage>
        <taxon>Eukaryota</taxon>
        <taxon>Viridiplantae</taxon>
        <taxon>Streptophyta</taxon>
        <taxon>Embryophyta</taxon>
        <taxon>Tracheophyta</taxon>
        <taxon>Spermatophyta</taxon>
        <taxon>Magnoliopsida</taxon>
        <taxon>eudicotyledons</taxon>
        <taxon>Gunneridae</taxon>
        <taxon>Pentapetalae</taxon>
        <taxon>rosids</taxon>
        <taxon>fabids</taxon>
        <taxon>Fabales</taxon>
        <taxon>Fabaceae</taxon>
        <taxon>Papilionoideae</taxon>
        <taxon>50 kb inversion clade</taxon>
        <taxon>NPAAA clade</taxon>
        <taxon>Hologalegina</taxon>
        <taxon>IRL clade</taxon>
        <taxon>Trifolieae</taxon>
        <taxon>Trifolium</taxon>
    </lineage>
</organism>
<comment type="caution">
    <text evidence="1">The sequence shown here is derived from an EMBL/GenBank/DDBJ whole genome shotgun (WGS) entry which is preliminary data.</text>
</comment>
<dbReference type="EMBL" id="ASHM01070987">
    <property type="protein sequence ID" value="PNX55291.1"/>
    <property type="molecule type" value="Genomic_DNA"/>
</dbReference>
<dbReference type="Proteomes" id="UP000236291">
    <property type="component" value="Unassembled WGS sequence"/>
</dbReference>
<proteinExistence type="predicted"/>
<gene>
    <name evidence="1" type="ORF">L195_g048918</name>
</gene>
<feature type="non-terminal residue" evidence="1">
    <location>
        <position position="45"/>
    </location>
</feature>
<dbReference type="STRING" id="57577.A0A2K3JMN5"/>
<protein>
    <submittedName>
        <fullName evidence="1">Nucleoporin seh1-like protein</fullName>
    </submittedName>
</protein>
<reference evidence="1 2" key="2">
    <citation type="journal article" date="2017" name="Front. Plant Sci.">
        <title>Gene Classification and Mining of Molecular Markers Useful in Red Clover (Trifolium pratense) Breeding.</title>
        <authorList>
            <person name="Istvanek J."/>
            <person name="Dluhosova J."/>
            <person name="Dluhos P."/>
            <person name="Patkova L."/>
            <person name="Nedelnik J."/>
            <person name="Repkova J."/>
        </authorList>
    </citation>
    <scope>NUCLEOTIDE SEQUENCE [LARGE SCALE GENOMIC DNA]</scope>
    <source>
        <strain evidence="2">cv. Tatra</strain>
        <tissue evidence="1">Young leaves</tissue>
    </source>
</reference>
<reference evidence="1 2" key="1">
    <citation type="journal article" date="2014" name="Am. J. Bot.">
        <title>Genome assembly and annotation for red clover (Trifolium pratense; Fabaceae).</title>
        <authorList>
            <person name="Istvanek J."/>
            <person name="Jaros M."/>
            <person name="Krenek A."/>
            <person name="Repkova J."/>
        </authorList>
    </citation>
    <scope>NUCLEOTIDE SEQUENCE [LARGE SCALE GENOMIC DNA]</scope>
    <source>
        <strain evidence="2">cv. Tatra</strain>
        <tissue evidence="1">Young leaves</tissue>
    </source>
</reference>
<sequence>MAPIGLNPDYNGRLSVDRVALLSGHYGVAWQMEWDTSGMTLATTG</sequence>
<dbReference type="ExpressionAtlas" id="A0A2K3JMN5">
    <property type="expression patterns" value="baseline"/>
</dbReference>